<comment type="caution">
    <text evidence="1">The sequence shown here is derived from an EMBL/GenBank/DDBJ whole genome shotgun (WGS) entry which is preliminary data.</text>
</comment>
<evidence type="ECO:0000313" key="1">
    <source>
        <dbReference type="EMBL" id="PTX55738.1"/>
    </source>
</evidence>
<evidence type="ECO:0008006" key="3">
    <source>
        <dbReference type="Google" id="ProtNLM"/>
    </source>
</evidence>
<dbReference type="EMBL" id="QBKS01000001">
    <property type="protein sequence ID" value="PTX55738.1"/>
    <property type="molecule type" value="Genomic_DNA"/>
</dbReference>
<reference evidence="1 2" key="1">
    <citation type="submission" date="2018-04" db="EMBL/GenBank/DDBJ databases">
        <title>Genomic Encyclopedia of Archaeal and Bacterial Type Strains, Phase II (KMG-II): from individual species to whole genera.</title>
        <authorList>
            <person name="Goeker M."/>
        </authorList>
    </citation>
    <scope>NUCLEOTIDE SEQUENCE [LARGE SCALE GENOMIC DNA]</scope>
    <source>
        <strain evidence="1 2">DSM 100977</strain>
    </source>
</reference>
<gene>
    <name evidence="1" type="ORF">C8N43_0380</name>
</gene>
<accession>A0A2T6BI50</accession>
<dbReference type="SUPFAM" id="SSF56219">
    <property type="entry name" value="DNase I-like"/>
    <property type="match status" value="1"/>
</dbReference>
<name>A0A2T6BI50_9RHOB</name>
<protein>
    <recommendedName>
        <fullName evidence="3">Endonuclease/exonuclease/phosphatase family protein</fullName>
    </recommendedName>
</protein>
<sequence>MEIVSVNAWGSREALWSNLKAWLPAQRGRVVCLQEVIRALQPSPEQLYYRDPYRELAQRADLYDEVCAAFPDHQARFADDALISDPGAVARFDVPAAPVVSDHRALHLSVILNG</sequence>
<dbReference type="AlphaFoldDB" id="A0A2T6BI50"/>
<dbReference type="InterPro" id="IPR036691">
    <property type="entry name" value="Endo/exonu/phosph_ase_sf"/>
</dbReference>
<proteinExistence type="predicted"/>
<evidence type="ECO:0000313" key="2">
    <source>
        <dbReference type="Proteomes" id="UP000243978"/>
    </source>
</evidence>
<organism evidence="1 2">
    <name type="scientific">Litoreibacter ponti</name>
    <dbReference type="NCBI Taxonomy" id="1510457"/>
    <lineage>
        <taxon>Bacteria</taxon>
        <taxon>Pseudomonadati</taxon>
        <taxon>Pseudomonadota</taxon>
        <taxon>Alphaproteobacteria</taxon>
        <taxon>Rhodobacterales</taxon>
        <taxon>Roseobacteraceae</taxon>
        <taxon>Litoreibacter</taxon>
    </lineage>
</organism>
<dbReference type="OrthoDB" id="4446218at2"/>
<keyword evidence="2" id="KW-1185">Reference proteome</keyword>
<dbReference type="RefSeq" id="WP_107844000.1">
    <property type="nucleotide sequence ID" value="NZ_QBKS01000001.1"/>
</dbReference>
<dbReference type="Proteomes" id="UP000243978">
    <property type="component" value="Unassembled WGS sequence"/>
</dbReference>